<keyword evidence="9" id="KW-1185">Reference proteome</keyword>
<evidence type="ECO:0000256" key="1">
    <source>
        <dbReference type="ARBA" id="ARBA00000316"/>
    </source>
</evidence>
<keyword evidence="6 8" id="KW-0413">Isomerase</keyword>
<dbReference type="InterPro" id="IPR001608">
    <property type="entry name" value="Ala_racemase_N"/>
</dbReference>
<dbReference type="Pfam" id="PF01168">
    <property type="entry name" value="Ala_racemase_N"/>
    <property type="match status" value="1"/>
</dbReference>
<reference evidence="8 9" key="1">
    <citation type="submission" date="2023-04" db="EMBL/GenBank/DDBJ databases">
        <title>Complete genome sequence of Alisedimentitalea scapharcae.</title>
        <authorList>
            <person name="Rong J.-C."/>
            <person name="Yi M.-L."/>
            <person name="Zhao Q."/>
        </authorList>
    </citation>
    <scope>NUCLEOTIDE SEQUENCE [LARGE SCALE GENOMIC DNA]</scope>
    <source>
        <strain evidence="8 9">KCTC 42119</strain>
        <plasmid evidence="8 9">unnamed4</plasmid>
    </source>
</reference>
<evidence type="ECO:0000259" key="7">
    <source>
        <dbReference type="SMART" id="SM01005"/>
    </source>
</evidence>
<name>A0ABZ2Y0I9_9RHOB</name>
<dbReference type="Proteomes" id="UP001623232">
    <property type="component" value="Plasmid unnamed4"/>
</dbReference>
<dbReference type="EMBL" id="CP123585">
    <property type="protein sequence ID" value="WZK91177.1"/>
    <property type="molecule type" value="Genomic_DNA"/>
</dbReference>
<comment type="cofactor">
    <cofactor evidence="2">
        <name>pyridoxal 5'-phosphate</name>
        <dbReference type="ChEBI" id="CHEBI:597326"/>
    </cofactor>
</comment>
<feature type="domain" description="Alanine racemase C-terminal" evidence="7">
    <location>
        <begin position="245"/>
        <end position="373"/>
    </location>
</feature>
<dbReference type="Gene3D" id="3.20.20.10">
    <property type="entry name" value="Alanine racemase"/>
    <property type="match status" value="1"/>
</dbReference>
<dbReference type="RefSeq" id="WP_343211882.1">
    <property type="nucleotide sequence ID" value="NZ_CP123585.1"/>
</dbReference>
<keyword evidence="8" id="KW-0614">Plasmid</keyword>
<dbReference type="PROSITE" id="PS00395">
    <property type="entry name" value="ALANINE_RACEMASE"/>
    <property type="match status" value="1"/>
</dbReference>
<keyword evidence="5" id="KW-0663">Pyridoxal phosphate</keyword>
<evidence type="ECO:0000256" key="5">
    <source>
        <dbReference type="ARBA" id="ARBA00022898"/>
    </source>
</evidence>
<dbReference type="Pfam" id="PF00842">
    <property type="entry name" value="Ala_racemase_C"/>
    <property type="match status" value="1"/>
</dbReference>
<dbReference type="InterPro" id="IPR009006">
    <property type="entry name" value="Ala_racemase/Decarboxylase_C"/>
</dbReference>
<dbReference type="SMART" id="SM01005">
    <property type="entry name" value="Ala_racemase_C"/>
    <property type="match status" value="1"/>
</dbReference>
<evidence type="ECO:0000256" key="2">
    <source>
        <dbReference type="ARBA" id="ARBA00001933"/>
    </source>
</evidence>
<dbReference type="Gene3D" id="2.40.37.10">
    <property type="entry name" value="Lyase, Ornithine Decarboxylase, Chain A, domain 1"/>
    <property type="match status" value="1"/>
</dbReference>
<sequence>MSVPDHGVPSWCTIHRNRISRNLELALGLLPAGRRFCAVLKADAYGHGIGQVVPLVQEQGVTCIGITTNAEARAVRDMGFDGALMRLRAATPQEIRAGQSDRIEEQVASVAMAQQMRADLDAGHHHAPVHLALNAAGMSRDALEIATPAGQDACGRILEVMGSEVAGICTHFPSNEPPELQQSAAVFQQQVGWVIDNSDLCRADVVVHAGSSLTLVSGVQIDTDMYRCGAILYGILRPDLGFSSTMDLEAQVVSLQQYPGGSSVGYDRAGRLGQPRLLACISIGYQNGFRRLSDGQSVVSIRNGLAPVIGKVSMNAIVADVTDIEDVRIGDSVTVIGGQGRAQIAPPLAESQFRTIMADLYTDWGQRNHRVYC</sequence>
<evidence type="ECO:0000256" key="3">
    <source>
        <dbReference type="ARBA" id="ARBA00007880"/>
    </source>
</evidence>
<dbReference type="SUPFAM" id="SSF50621">
    <property type="entry name" value="Alanine racemase C-terminal domain-like"/>
    <property type="match status" value="1"/>
</dbReference>
<dbReference type="PANTHER" id="PTHR30511:SF0">
    <property type="entry name" value="ALANINE RACEMASE, CATABOLIC-RELATED"/>
    <property type="match status" value="1"/>
</dbReference>
<accession>A0ABZ2Y0I9</accession>
<dbReference type="InterPro" id="IPR000821">
    <property type="entry name" value="Ala_racemase"/>
</dbReference>
<dbReference type="InterPro" id="IPR020622">
    <property type="entry name" value="Ala_racemase_pyridoxalP-BS"/>
</dbReference>
<protein>
    <recommendedName>
        <fullName evidence="4">alanine racemase</fullName>
        <ecNumber evidence="4">5.1.1.1</ecNumber>
    </recommendedName>
</protein>
<dbReference type="GO" id="GO:0008784">
    <property type="term" value="F:alanine racemase activity"/>
    <property type="evidence" value="ECO:0007669"/>
    <property type="project" value="UniProtKB-EC"/>
</dbReference>
<comment type="catalytic activity">
    <reaction evidence="1">
        <text>L-alanine = D-alanine</text>
        <dbReference type="Rhea" id="RHEA:20249"/>
        <dbReference type="ChEBI" id="CHEBI:57416"/>
        <dbReference type="ChEBI" id="CHEBI:57972"/>
        <dbReference type="EC" id="5.1.1.1"/>
    </reaction>
</comment>
<evidence type="ECO:0000313" key="8">
    <source>
        <dbReference type="EMBL" id="WZK91177.1"/>
    </source>
</evidence>
<dbReference type="EC" id="5.1.1.1" evidence="4"/>
<evidence type="ECO:0000256" key="4">
    <source>
        <dbReference type="ARBA" id="ARBA00013089"/>
    </source>
</evidence>
<dbReference type="InterPro" id="IPR011079">
    <property type="entry name" value="Ala_racemase_C"/>
</dbReference>
<dbReference type="PRINTS" id="PR00992">
    <property type="entry name" value="ALARACEMASE"/>
</dbReference>
<dbReference type="SUPFAM" id="SSF51419">
    <property type="entry name" value="PLP-binding barrel"/>
    <property type="match status" value="1"/>
</dbReference>
<comment type="similarity">
    <text evidence="3">Belongs to the alanine racemase family.</text>
</comment>
<gene>
    <name evidence="8" type="ORF">QEZ52_21690</name>
</gene>
<evidence type="ECO:0000256" key="6">
    <source>
        <dbReference type="ARBA" id="ARBA00023235"/>
    </source>
</evidence>
<geneLocation type="plasmid" evidence="8 9">
    <name>unnamed4</name>
</geneLocation>
<proteinExistence type="inferred from homology"/>
<evidence type="ECO:0000313" key="9">
    <source>
        <dbReference type="Proteomes" id="UP001623232"/>
    </source>
</evidence>
<dbReference type="PANTHER" id="PTHR30511">
    <property type="entry name" value="ALANINE RACEMASE"/>
    <property type="match status" value="1"/>
</dbReference>
<dbReference type="InterPro" id="IPR029066">
    <property type="entry name" value="PLP-binding_barrel"/>
</dbReference>
<organism evidence="8 9">
    <name type="scientific">Aliisedimentitalea scapharcae</name>
    <dbReference type="NCBI Taxonomy" id="1524259"/>
    <lineage>
        <taxon>Bacteria</taxon>
        <taxon>Pseudomonadati</taxon>
        <taxon>Pseudomonadota</taxon>
        <taxon>Alphaproteobacteria</taxon>
        <taxon>Rhodobacterales</taxon>
        <taxon>Roseobacteraceae</taxon>
        <taxon>Aliisedimentitalea</taxon>
    </lineage>
</organism>